<keyword evidence="2" id="KW-0732">Signal</keyword>
<dbReference type="AlphaFoldDB" id="A0A224XZ04"/>
<protein>
    <recommendedName>
        <fullName evidence="4">Secreted protein</fullName>
    </recommendedName>
</protein>
<evidence type="ECO:0000256" key="1">
    <source>
        <dbReference type="SAM" id="Phobius"/>
    </source>
</evidence>
<evidence type="ECO:0000256" key="2">
    <source>
        <dbReference type="SAM" id="SignalP"/>
    </source>
</evidence>
<sequence>METPFSLSSLGLTLILSSLGCTPAIILFDELNFRNVILGRGLPAALHSKIASLPTGTEMFFKSNILGFIMTVTRTLCSAFPALLLAIHLKSVLSSRATLVMVNTPVISFTINRSLAAAKFCFVEPFNQVYTGAGLPLALHVILADSPSTTSKLLGILSEIVGFVWTSTLILFSCNCPVSSTSALQM</sequence>
<organism evidence="3">
    <name type="scientific">Panstrongylus lignarius</name>
    <dbReference type="NCBI Taxonomy" id="156445"/>
    <lineage>
        <taxon>Eukaryota</taxon>
        <taxon>Metazoa</taxon>
        <taxon>Ecdysozoa</taxon>
        <taxon>Arthropoda</taxon>
        <taxon>Hexapoda</taxon>
        <taxon>Insecta</taxon>
        <taxon>Pterygota</taxon>
        <taxon>Neoptera</taxon>
        <taxon>Paraneoptera</taxon>
        <taxon>Hemiptera</taxon>
        <taxon>Heteroptera</taxon>
        <taxon>Panheteroptera</taxon>
        <taxon>Cimicomorpha</taxon>
        <taxon>Reduviidae</taxon>
        <taxon>Triatominae</taxon>
        <taxon>Panstrongylus</taxon>
    </lineage>
</organism>
<accession>A0A224XZ04</accession>
<feature type="chain" id="PRO_5012194901" description="Secreted protein" evidence="2">
    <location>
        <begin position="25"/>
        <end position="186"/>
    </location>
</feature>
<keyword evidence="1" id="KW-0472">Membrane</keyword>
<reference evidence="3" key="1">
    <citation type="journal article" date="2018" name="PLoS Negl. Trop. Dis.">
        <title>An insight into the salivary gland and fat body transcriptome of Panstrongylus lignarius (Hemiptera: Heteroptera), the main vector of Chagas disease in Peru.</title>
        <authorList>
            <person name="Nevoa J.C."/>
            <person name="Mendes M.T."/>
            <person name="da Silva M.V."/>
            <person name="Soares S.C."/>
            <person name="Oliveira C.J.F."/>
            <person name="Ribeiro J.M.C."/>
        </authorList>
    </citation>
    <scope>NUCLEOTIDE SEQUENCE</scope>
</reference>
<feature type="signal peptide" evidence="2">
    <location>
        <begin position="1"/>
        <end position="24"/>
    </location>
</feature>
<keyword evidence="1" id="KW-1133">Transmembrane helix</keyword>
<name>A0A224XZ04_9HEMI</name>
<keyword evidence="1" id="KW-0812">Transmembrane</keyword>
<proteinExistence type="predicted"/>
<evidence type="ECO:0008006" key="4">
    <source>
        <dbReference type="Google" id="ProtNLM"/>
    </source>
</evidence>
<feature type="transmembrane region" description="Helical" evidence="1">
    <location>
        <begin position="65"/>
        <end position="87"/>
    </location>
</feature>
<evidence type="ECO:0000313" key="3">
    <source>
        <dbReference type="EMBL" id="JAW13319.1"/>
    </source>
</evidence>
<dbReference type="EMBL" id="GFTR01003107">
    <property type="protein sequence ID" value="JAW13319.1"/>
    <property type="molecule type" value="Transcribed_RNA"/>
</dbReference>